<feature type="region of interest" description="Disordered" evidence="1">
    <location>
        <begin position="1103"/>
        <end position="1128"/>
    </location>
</feature>
<dbReference type="PANTHER" id="PTHR21178:SF8">
    <property type="entry name" value="CILIA- AND FLAGELLA-ASSOCIATED PROTEIN 61"/>
    <property type="match status" value="1"/>
</dbReference>
<protein>
    <recommendedName>
        <fullName evidence="6">Cilia- and flagella-associated protein 61 N-terminal domain-containing protein</fullName>
    </recommendedName>
</protein>
<comment type="caution">
    <text evidence="4">The sequence shown here is derived from an EMBL/GenBank/DDBJ whole genome shotgun (WGS) entry which is preliminary data.</text>
</comment>
<feature type="compositionally biased region" description="Low complexity" evidence="1">
    <location>
        <begin position="1105"/>
        <end position="1126"/>
    </location>
</feature>
<dbReference type="InterPro" id="IPR056299">
    <property type="entry name" value="CFAP61_dimer"/>
</dbReference>
<evidence type="ECO:0000259" key="3">
    <source>
        <dbReference type="Pfam" id="PF23150"/>
    </source>
</evidence>
<dbReference type="InterPro" id="IPR032151">
    <property type="entry name" value="CFAP61_N"/>
</dbReference>
<feature type="domain" description="CFAP61 dimerisation" evidence="3">
    <location>
        <begin position="1133"/>
        <end position="1247"/>
    </location>
</feature>
<reference evidence="4 5" key="1">
    <citation type="submission" date="2024-06" db="EMBL/GenBank/DDBJ databases">
        <title>A chromosome-level genome assembly of beet webworm, Loxostege sticticalis.</title>
        <authorList>
            <person name="Zhang Y."/>
        </authorList>
    </citation>
    <scope>NUCLEOTIDE SEQUENCE [LARGE SCALE GENOMIC DNA]</scope>
    <source>
        <strain evidence="4">AQ026</strain>
        <tissue evidence="4">Whole body</tissue>
    </source>
</reference>
<evidence type="ECO:0000313" key="4">
    <source>
        <dbReference type="EMBL" id="KAL0878570.1"/>
    </source>
</evidence>
<sequence length="1363" mass="157268">MYVCVCMYVCGLPFPHLGSKSALCAWGYAVYSCSQPSSAQKLRSFLGLSQASRSDLGLPRVSVRVDATASHSRTTWAIYNTSVESKRSYQTALCLQEVLPLPQHALHPLHLLCTIGSRVLLRRGADHNVLRCPAIKRRNLYKYYARRTSEMEHTTYIYTFLRLEFCTKLKMRRAVEEDNDDIVEILDSKCPRLRKLYGDYYLSELVGRHPESKRTIIVAEQSDRAVGVMCLNSEINYAKLDSTYELRPYYGLRKATPLEKEETKRANALLKTFAEPIMTGKWSPFQRMMKKEEIVEEDNSKENLNVTKSRQKSSKVYFGRNAARKSLEQIIYKHRHSDDYSDKVYVESPRQSQVTGISITDLLEEDPFDYEIVNIDNELLAIPEALSCDQLPTFSQYWIDANMYDIKKKRQSRGSINYQLKHTEESEIVAYSGVPNAFMIELYGFYDYVHERHSFDLLEAAFEIMKTLDYCIIRVPCKDKTFPLLQHFCYVPTKPKVCSKYALYVAHRSSVFGRLRVRPVEIIDIPQIAQMLQNVDAKETLWTIENSLVNKTHHYAYVFVSGVSIVGVGILEPPEQIDFIRAKFNLDLYHNHKYHFTGQGAAAGFSTLKAVIAYPTFEVHFRFFAREMMRLSGSSALFWLTAYRNKWVAHKANSLASVMVPLIPRKSEVDCTGIHEMKKIAALSKKVTAFSTWFLGRNLTLIPKVAINTRIVLVGASRTTMAFLDTLLFSDTSTYLTFTHVTLISPNGLPYIRQANSPAEMMFPRYRTSADKFLKSVPYTYYVNVVQGTMVDINKEDKYISLANGAKYYYDLLFLLLGKQHQHPNYLAELYERETEVENDAPYVRQDVPRLVESDSQISTEYVPDNVFIVNNITEGNRALKYVKNFFWQDFNYKVIVYGATISAYCCIAALMELKVPPENIVFVEPFPYENGKTRVPVFCNEYVDQSVREVLNNLNITVYRSYYFQSWIVDAYNLVTHVEFLSHFQMIKLDCAAFFYYGKTGVSAHALNAIKRSGLVYDGGLLIDHAFKTKDPSIYAAGPVTRYYRRYFADTYRLKYYDSYEVGEKLGMLIRNQLDPLFTAKEPERRNSVRFSEQILSNTSSAYSLDSSTKTQTSSSKSSSGSTEDSQIERLPILKKPIVIHCIMPGGLQYLEVRPPGKKTPHYYVQSKQYSGYVMETFKSGYFKLHMNNEHIVDGITCLSPSEYSLDNFKNLYGFSGTVLNNVHLRYSANKVDDFYSFFRQQWAFYLYHDRSDELFAMAKEILPKGQKNGNTLNEALRSIGHTLYNPSYRFNTRMRIRSRFEQSPHVAAITDYVMEWLVENDVLLPMYFQPEHQTEFSHDLGTNPIFVKKKKTVSKMMLQMF</sequence>
<evidence type="ECO:0000259" key="2">
    <source>
        <dbReference type="Pfam" id="PF16092"/>
    </source>
</evidence>
<name>A0ABR3HPV2_LOXSC</name>
<organism evidence="4 5">
    <name type="scientific">Loxostege sticticalis</name>
    <name type="common">Beet webworm moth</name>
    <dbReference type="NCBI Taxonomy" id="481309"/>
    <lineage>
        <taxon>Eukaryota</taxon>
        <taxon>Metazoa</taxon>
        <taxon>Ecdysozoa</taxon>
        <taxon>Arthropoda</taxon>
        <taxon>Hexapoda</taxon>
        <taxon>Insecta</taxon>
        <taxon>Pterygota</taxon>
        <taxon>Neoptera</taxon>
        <taxon>Endopterygota</taxon>
        <taxon>Lepidoptera</taxon>
        <taxon>Glossata</taxon>
        <taxon>Ditrysia</taxon>
        <taxon>Pyraloidea</taxon>
        <taxon>Crambidae</taxon>
        <taxon>Pyraustinae</taxon>
        <taxon>Loxostege</taxon>
    </lineage>
</organism>
<dbReference type="Pfam" id="PF23150">
    <property type="entry name" value="CFAP61_dimer"/>
    <property type="match status" value="1"/>
</dbReference>
<dbReference type="Gene3D" id="3.50.50.60">
    <property type="entry name" value="FAD/NAD(P)-binding domain"/>
    <property type="match status" value="2"/>
</dbReference>
<evidence type="ECO:0000256" key="1">
    <source>
        <dbReference type="SAM" id="MobiDB-lite"/>
    </source>
</evidence>
<dbReference type="PANTHER" id="PTHR21178">
    <property type="entry name" value="CILIA- AND FLAGELLA-ASSOCIATED PROTEIN 61"/>
    <property type="match status" value="1"/>
</dbReference>
<evidence type="ECO:0008006" key="6">
    <source>
        <dbReference type="Google" id="ProtNLM"/>
    </source>
</evidence>
<gene>
    <name evidence="4" type="ORF">ABMA27_003654</name>
</gene>
<dbReference type="Pfam" id="PF16092">
    <property type="entry name" value="CFAP61_N"/>
    <property type="match status" value="1"/>
</dbReference>
<dbReference type="InterPro" id="IPR038884">
    <property type="entry name" value="CFAP61"/>
</dbReference>
<proteinExistence type="predicted"/>
<dbReference type="InterPro" id="IPR036188">
    <property type="entry name" value="FAD/NAD-bd_sf"/>
</dbReference>
<feature type="domain" description="Cilia- and flagella-associated protein 61 N-terminal" evidence="2">
    <location>
        <begin position="144"/>
        <end position="254"/>
    </location>
</feature>
<dbReference type="Proteomes" id="UP001549920">
    <property type="component" value="Unassembled WGS sequence"/>
</dbReference>
<dbReference type="EMBL" id="JBEUOH010000015">
    <property type="protein sequence ID" value="KAL0878570.1"/>
    <property type="molecule type" value="Genomic_DNA"/>
</dbReference>
<keyword evidence="5" id="KW-1185">Reference proteome</keyword>
<dbReference type="SUPFAM" id="SSF51905">
    <property type="entry name" value="FAD/NAD(P)-binding domain"/>
    <property type="match status" value="1"/>
</dbReference>
<evidence type="ECO:0000313" key="5">
    <source>
        <dbReference type="Proteomes" id="UP001549920"/>
    </source>
</evidence>
<accession>A0ABR3HPV2</accession>